<dbReference type="KEGG" id="maga:Mag101_11150"/>
<dbReference type="InterPro" id="IPR009056">
    <property type="entry name" value="Cyt_c-like_dom"/>
</dbReference>
<proteinExistence type="predicted"/>
<keyword evidence="3 4" id="KW-0408">Iron</keyword>
<sequence>MIIRNTLLLLAIVSLSIATGSQAQPLPGYQSYNGVTNDVGPDLATVIEYDATKAACDQYQSDLDQYLIDNDAILSQLSDLETSMAVLSEQEQYIVDNFVDTYDEATLLKCGKYQYFYETFDTTGPPKSMMHFMLRNFEEYFGPGFENYGMYEDPNPVAAIPPSPYNPDIGSKQMPVGIASSSGDFGSSVPVYAFTCAACHFSKMGDENFAVGIGNTRYDYAKMIAAQGQLPYAFLFQAPNLVGGTDEVAESLLNAYVIPEVQVELSAPVAAARATPGAVDEWFALDAELNEGSTAEDRASIASTLDQQRQGWATWSGVMDFLVPPMQDDGQFTITRILNLPNVVSDVNVQKQHGFEYQAGLGWHGGSFDLINFVRSFITLTPSDIDNPGSRAEYNYWVNEYRYMPIVRYIESFEEPNLPVDRTFDLVSAKRGESIFDNQCASCHNGPGGETSRPYDHAEIEVEDGHANIMDLYWDDALFGGIGGWETNIAPIRDRFPAGETGIYTRQVKSPRFISMWDNERLLHNGSVRGLNELFTCADGRVSDATQPDTQFSNQGHEFGCYFNAQDKADLKAFIETFATTRNVGNRYNGQWDGPCHTLNNGKSQIVNLTFAKGKRMDLLVKYYSDANCEVFDTERVKNPGHGLSWEMAVGSSFTNSRGYLSHNVTYTKPDGTIAEDVIAIEGDQLANAEEGDPEPRGLFIRERIDYAGLNGLWLNNECTADNTRELLAIRDGVRVNKTVAYNAPGCTGGVLSMVNDSAWTFEDPKWLNAGVRGTTFPMHNMRLKMTNVNDGSNWTQFVNVTETTLHAMFNNYYAASINGNGEHYTRVYNINTAE</sequence>
<evidence type="ECO:0000259" key="6">
    <source>
        <dbReference type="PROSITE" id="PS51007"/>
    </source>
</evidence>
<dbReference type="OrthoDB" id="5287554at2"/>
<evidence type="ECO:0000313" key="7">
    <source>
        <dbReference type="EMBL" id="AQQ68128.1"/>
    </source>
</evidence>
<keyword evidence="8" id="KW-1185">Reference proteome</keyword>
<gene>
    <name evidence="7" type="ORF">Mag101_11150</name>
</gene>
<feature type="chain" id="PRO_5013021252" description="Cytochrome c domain-containing protein" evidence="5">
    <location>
        <begin position="24"/>
        <end position="835"/>
    </location>
</feature>
<keyword evidence="5" id="KW-0732">Signal</keyword>
<dbReference type="RefSeq" id="WP_077404795.1">
    <property type="nucleotide sequence ID" value="NZ_CP019650.1"/>
</dbReference>
<reference evidence="7" key="1">
    <citation type="submission" date="2017-02" db="EMBL/GenBank/DDBJ databases">
        <title>Genome of Microbulbifer agarilyticus GP101.</title>
        <authorList>
            <person name="Jung J."/>
            <person name="Bae S.S."/>
            <person name="Baek K."/>
        </authorList>
    </citation>
    <scope>NUCLEOTIDE SEQUENCE [LARGE SCALE GENOMIC DNA]</scope>
    <source>
        <strain evidence="7">GP101</strain>
    </source>
</reference>
<name>A0A1Q2M6G5_9GAMM</name>
<evidence type="ECO:0000313" key="8">
    <source>
        <dbReference type="Proteomes" id="UP000188219"/>
    </source>
</evidence>
<dbReference type="GO" id="GO:0009055">
    <property type="term" value="F:electron transfer activity"/>
    <property type="evidence" value="ECO:0007669"/>
    <property type="project" value="InterPro"/>
</dbReference>
<evidence type="ECO:0000256" key="5">
    <source>
        <dbReference type="SAM" id="SignalP"/>
    </source>
</evidence>
<keyword evidence="1 4" id="KW-0349">Heme</keyword>
<dbReference type="STRING" id="260552.Mag101_11150"/>
<dbReference type="InterPro" id="IPR036909">
    <property type="entry name" value="Cyt_c-like_dom_sf"/>
</dbReference>
<evidence type="ECO:0000256" key="4">
    <source>
        <dbReference type="PROSITE-ProRule" id="PRU00433"/>
    </source>
</evidence>
<feature type="domain" description="Cytochrome c" evidence="6">
    <location>
        <begin position="427"/>
        <end position="579"/>
    </location>
</feature>
<evidence type="ECO:0000256" key="3">
    <source>
        <dbReference type="ARBA" id="ARBA00023004"/>
    </source>
</evidence>
<dbReference type="GO" id="GO:0046872">
    <property type="term" value="F:metal ion binding"/>
    <property type="evidence" value="ECO:0007669"/>
    <property type="project" value="UniProtKB-KW"/>
</dbReference>
<dbReference type="AlphaFoldDB" id="A0A1Q2M6G5"/>
<dbReference type="GO" id="GO:0020037">
    <property type="term" value="F:heme binding"/>
    <property type="evidence" value="ECO:0007669"/>
    <property type="project" value="InterPro"/>
</dbReference>
<dbReference type="SUPFAM" id="SSF46626">
    <property type="entry name" value="Cytochrome c"/>
    <property type="match status" value="1"/>
</dbReference>
<accession>A0A1Q2M6G5</accession>
<keyword evidence="2 4" id="KW-0479">Metal-binding</keyword>
<evidence type="ECO:0000256" key="2">
    <source>
        <dbReference type="ARBA" id="ARBA00022723"/>
    </source>
</evidence>
<dbReference type="PROSITE" id="PS51007">
    <property type="entry name" value="CYTC"/>
    <property type="match status" value="1"/>
</dbReference>
<protein>
    <recommendedName>
        <fullName evidence="6">Cytochrome c domain-containing protein</fullName>
    </recommendedName>
</protein>
<dbReference type="Proteomes" id="UP000188219">
    <property type="component" value="Chromosome"/>
</dbReference>
<dbReference type="Gene3D" id="1.10.760.10">
    <property type="entry name" value="Cytochrome c-like domain"/>
    <property type="match status" value="1"/>
</dbReference>
<feature type="signal peptide" evidence="5">
    <location>
        <begin position="1"/>
        <end position="23"/>
    </location>
</feature>
<dbReference type="EMBL" id="CP019650">
    <property type="protein sequence ID" value="AQQ68128.1"/>
    <property type="molecule type" value="Genomic_DNA"/>
</dbReference>
<organism evidence="7 8">
    <name type="scientific">Microbulbifer agarilyticus</name>
    <dbReference type="NCBI Taxonomy" id="260552"/>
    <lineage>
        <taxon>Bacteria</taxon>
        <taxon>Pseudomonadati</taxon>
        <taxon>Pseudomonadota</taxon>
        <taxon>Gammaproteobacteria</taxon>
        <taxon>Cellvibrionales</taxon>
        <taxon>Microbulbiferaceae</taxon>
        <taxon>Microbulbifer</taxon>
    </lineage>
</organism>
<evidence type="ECO:0000256" key="1">
    <source>
        <dbReference type="ARBA" id="ARBA00022617"/>
    </source>
</evidence>